<proteinExistence type="predicted"/>
<dbReference type="EMBL" id="LR796981">
    <property type="protein sequence ID" value="CAB4179453.1"/>
    <property type="molecule type" value="Genomic_DNA"/>
</dbReference>
<evidence type="ECO:0000313" key="2">
    <source>
        <dbReference type="EMBL" id="CAB4220995.1"/>
    </source>
</evidence>
<evidence type="ECO:0000313" key="1">
    <source>
        <dbReference type="EMBL" id="CAB4179453.1"/>
    </source>
</evidence>
<organism evidence="2">
    <name type="scientific">uncultured Caudovirales phage</name>
    <dbReference type="NCBI Taxonomy" id="2100421"/>
    <lineage>
        <taxon>Viruses</taxon>
        <taxon>Duplodnaviria</taxon>
        <taxon>Heunggongvirae</taxon>
        <taxon>Uroviricota</taxon>
        <taxon>Caudoviricetes</taxon>
        <taxon>Peduoviridae</taxon>
        <taxon>Maltschvirus</taxon>
        <taxon>Maltschvirus maltsch</taxon>
    </lineage>
</organism>
<reference evidence="2" key="1">
    <citation type="submission" date="2020-05" db="EMBL/GenBank/DDBJ databases">
        <authorList>
            <person name="Chiriac C."/>
            <person name="Salcher M."/>
            <person name="Ghai R."/>
            <person name="Kavagutti S V."/>
        </authorList>
    </citation>
    <scope>NUCLEOTIDE SEQUENCE</scope>
</reference>
<gene>
    <name evidence="1" type="ORF">UFOVP1033_128</name>
    <name evidence="2" type="ORF">UFOVP1631_128</name>
</gene>
<accession>A0A6J5SZZ3</accession>
<sequence>MSHIVTLSKEEVRACADIALNRWMMKFGSVDRPNYAGENKKYLEPEIAANVRTIVAEYAVAKLYKQPFTFPFYPNEEHSFRKDFPDVMPCYEVKSVRTKDEIPVFPKDIRAGVILVGARVIDRDYYSEVEVYGWLPTEECTKDEYHYAPENSWRIPLNKFNDTIPG</sequence>
<dbReference type="EMBL" id="LR797501">
    <property type="protein sequence ID" value="CAB4220995.1"/>
    <property type="molecule type" value="Genomic_DNA"/>
</dbReference>
<name>A0A6J5SZZ3_9CAUD</name>
<protein>
    <submittedName>
        <fullName evidence="2">Uncharacterized protein</fullName>
    </submittedName>
</protein>